<feature type="domain" description="GIY-YIG" evidence="1">
    <location>
        <begin position="51"/>
        <end position="119"/>
    </location>
</feature>
<dbReference type="InterPro" id="IPR035901">
    <property type="entry name" value="GIY-YIG_endonuc_sf"/>
</dbReference>
<evidence type="ECO:0000313" key="2">
    <source>
        <dbReference type="EMBL" id="AND39529.1"/>
    </source>
</evidence>
<dbReference type="InterPro" id="IPR000305">
    <property type="entry name" value="GIY-YIG_endonuc"/>
</dbReference>
<reference evidence="2 3" key="1">
    <citation type="submission" date="2016-04" db="EMBL/GenBank/DDBJ databases">
        <title>Complete genome sequence of Bacillus oceanisediminis strain 2691.</title>
        <authorList>
            <person name="Jeong H."/>
            <person name="Kim H.J."/>
            <person name="Lee D.-W."/>
        </authorList>
    </citation>
    <scope>NUCLEOTIDE SEQUENCE [LARGE SCALE GENOMIC DNA]</scope>
    <source>
        <strain evidence="2 3">2691</strain>
    </source>
</reference>
<dbReference type="AlphaFoldDB" id="A0A160M9V7"/>
<dbReference type="Gene3D" id="3.40.1440.10">
    <property type="entry name" value="GIY-YIG endonuclease"/>
    <property type="match status" value="1"/>
</dbReference>
<protein>
    <recommendedName>
        <fullName evidence="1">GIY-YIG domain-containing protein</fullName>
    </recommendedName>
</protein>
<accession>A0A160M9V7</accession>
<dbReference type="STRING" id="1196031.A361_10420"/>
<dbReference type="Pfam" id="PF01541">
    <property type="entry name" value="GIY-YIG"/>
    <property type="match status" value="1"/>
</dbReference>
<evidence type="ECO:0000259" key="1">
    <source>
        <dbReference type="Pfam" id="PF01541"/>
    </source>
</evidence>
<dbReference type="Proteomes" id="UP000077856">
    <property type="component" value="Chromosome"/>
</dbReference>
<name>A0A160M9V7_9BACI</name>
<organism evidence="2 3">
    <name type="scientific">Cytobacillus oceanisediminis 2691</name>
    <dbReference type="NCBI Taxonomy" id="1196031"/>
    <lineage>
        <taxon>Bacteria</taxon>
        <taxon>Bacillati</taxon>
        <taxon>Bacillota</taxon>
        <taxon>Bacilli</taxon>
        <taxon>Bacillales</taxon>
        <taxon>Bacillaceae</taxon>
        <taxon>Cytobacillus</taxon>
    </lineage>
</organism>
<evidence type="ECO:0000313" key="3">
    <source>
        <dbReference type="Proteomes" id="UP000077856"/>
    </source>
</evidence>
<dbReference type="SUPFAM" id="SSF82771">
    <property type="entry name" value="GIY-YIG endonuclease"/>
    <property type="match status" value="1"/>
</dbReference>
<dbReference type="EMBL" id="CP015506">
    <property type="protein sequence ID" value="AND39529.1"/>
    <property type="molecule type" value="Genomic_DNA"/>
</dbReference>
<gene>
    <name evidence="2" type="ORF">A361_10420</name>
</gene>
<dbReference type="RefSeq" id="WP_019381839.1">
    <property type="nucleotide sequence ID" value="NZ_CP015506.1"/>
</dbReference>
<dbReference type="KEGG" id="bon:A361_10420"/>
<proteinExistence type="predicted"/>
<sequence>MNYENYIETFDDLVKSFPELFEKLTGSDRLNFSTLTKSTIERVFNKKDPIHGIYLISNKSDNPLYVGRSRNMAVRIGVDHRAIQKAQANLTYKIAKEKNITPVEARSFMYENFFVRMIEIDNEYARTLFEVYVAMKLQTPYNSFRES</sequence>